<evidence type="ECO:0000256" key="5">
    <source>
        <dbReference type="ARBA" id="ARBA00022679"/>
    </source>
</evidence>
<evidence type="ECO:0000256" key="2">
    <source>
        <dbReference type="ARBA" id="ARBA00005189"/>
    </source>
</evidence>
<comment type="pathway">
    <text evidence="2">Lipid metabolism.</text>
</comment>
<name>A0ABQ9WU78_9EUKA</name>
<evidence type="ECO:0000256" key="14">
    <source>
        <dbReference type="SAM" id="Phobius"/>
    </source>
</evidence>
<dbReference type="PANTHER" id="PTHR23063:SF52">
    <property type="entry name" value="LYSOPHOSPHATIDYLCHOLINE ACYLTRANSFERASE"/>
    <property type="match status" value="1"/>
</dbReference>
<dbReference type="PANTHER" id="PTHR23063">
    <property type="entry name" value="PHOSPHOLIPID ACYLTRANSFERASE"/>
    <property type="match status" value="1"/>
</dbReference>
<accession>A0ABQ9WU78</accession>
<dbReference type="Proteomes" id="UP001281761">
    <property type="component" value="Unassembled WGS sequence"/>
</dbReference>
<feature type="transmembrane region" description="Helical" evidence="14">
    <location>
        <begin position="60"/>
        <end position="80"/>
    </location>
</feature>
<protein>
    <submittedName>
        <fullName evidence="16">Lysophospholipid acyltransferase LPEAT1</fullName>
    </submittedName>
</protein>
<organism evidence="16 17">
    <name type="scientific">Blattamonas nauphoetae</name>
    <dbReference type="NCBI Taxonomy" id="2049346"/>
    <lineage>
        <taxon>Eukaryota</taxon>
        <taxon>Metamonada</taxon>
        <taxon>Preaxostyla</taxon>
        <taxon>Oxymonadida</taxon>
        <taxon>Blattamonas</taxon>
    </lineage>
</organism>
<keyword evidence="4" id="KW-0444">Lipid biosynthesis</keyword>
<evidence type="ECO:0000313" key="16">
    <source>
        <dbReference type="EMBL" id="KAK2943054.1"/>
    </source>
</evidence>
<evidence type="ECO:0000256" key="6">
    <source>
        <dbReference type="ARBA" id="ARBA00022692"/>
    </source>
</evidence>
<keyword evidence="9 14" id="KW-0472">Membrane</keyword>
<keyword evidence="10" id="KW-0594">Phospholipid biosynthesis</keyword>
<keyword evidence="11" id="KW-1208">Phospholipid metabolism</keyword>
<dbReference type="EMBL" id="JARBJD010000366">
    <property type="protein sequence ID" value="KAK2943054.1"/>
    <property type="molecule type" value="Genomic_DNA"/>
</dbReference>
<keyword evidence="5 16" id="KW-0808">Transferase</keyword>
<evidence type="ECO:0000256" key="11">
    <source>
        <dbReference type="ARBA" id="ARBA00023264"/>
    </source>
</evidence>
<evidence type="ECO:0000259" key="15">
    <source>
        <dbReference type="SMART" id="SM00563"/>
    </source>
</evidence>
<reference evidence="16 17" key="1">
    <citation type="journal article" date="2022" name="bioRxiv">
        <title>Genomics of Preaxostyla Flagellates Illuminates Evolutionary Transitions and the Path Towards Mitochondrial Loss.</title>
        <authorList>
            <person name="Novak L.V.F."/>
            <person name="Treitli S.C."/>
            <person name="Pyrih J."/>
            <person name="Halakuc P."/>
            <person name="Pipaliya S.V."/>
            <person name="Vacek V."/>
            <person name="Brzon O."/>
            <person name="Soukal P."/>
            <person name="Eme L."/>
            <person name="Dacks J.B."/>
            <person name="Karnkowska A."/>
            <person name="Elias M."/>
            <person name="Hampl V."/>
        </authorList>
    </citation>
    <scope>NUCLEOTIDE SEQUENCE [LARGE SCALE GENOMIC DNA]</scope>
    <source>
        <strain evidence="16">NAU3</strain>
        <tissue evidence="16">Gut</tissue>
    </source>
</reference>
<evidence type="ECO:0000313" key="17">
    <source>
        <dbReference type="Proteomes" id="UP001281761"/>
    </source>
</evidence>
<dbReference type="CDD" id="cd07991">
    <property type="entry name" value="LPLAT_LPCAT1-like"/>
    <property type="match status" value="1"/>
</dbReference>
<feature type="transmembrane region" description="Helical" evidence="14">
    <location>
        <begin position="92"/>
        <end position="114"/>
    </location>
</feature>
<keyword evidence="17" id="KW-1185">Reference proteome</keyword>
<comment type="similarity">
    <text evidence="3">Belongs to the 1-acyl-sn-glycerol-3-phosphate acyltransferase family.</text>
</comment>
<gene>
    <name evidence="16" type="ORF">BLNAU_22028</name>
</gene>
<evidence type="ECO:0000256" key="4">
    <source>
        <dbReference type="ARBA" id="ARBA00022516"/>
    </source>
</evidence>
<dbReference type="SMART" id="SM00563">
    <property type="entry name" value="PlsC"/>
    <property type="match status" value="1"/>
</dbReference>
<keyword evidence="7 14" id="KW-1133">Transmembrane helix</keyword>
<comment type="caution">
    <text evidence="16">The sequence shown here is derived from an EMBL/GenBank/DDBJ whole genome shotgun (WGS) entry which is preliminary data.</text>
</comment>
<feature type="region of interest" description="Disordered" evidence="13">
    <location>
        <begin position="379"/>
        <end position="398"/>
    </location>
</feature>
<proteinExistence type="inferred from homology"/>
<dbReference type="SUPFAM" id="SSF69593">
    <property type="entry name" value="Glycerol-3-phosphate (1)-acyltransferase"/>
    <property type="match status" value="1"/>
</dbReference>
<dbReference type="InterPro" id="IPR045252">
    <property type="entry name" value="LPCAT1-like"/>
</dbReference>
<evidence type="ECO:0000256" key="13">
    <source>
        <dbReference type="SAM" id="MobiDB-lite"/>
    </source>
</evidence>
<keyword evidence="12 16" id="KW-0012">Acyltransferase</keyword>
<evidence type="ECO:0000256" key="1">
    <source>
        <dbReference type="ARBA" id="ARBA00004370"/>
    </source>
</evidence>
<comment type="subcellular location">
    <subcellularLocation>
        <location evidence="1">Membrane</location>
    </subcellularLocation>
</comment>
<dbReference type="GO" id="GO:0016746">
    <property type="term" value="F:acyltransferase activity"/>
    <property type="evidence" value="ECO:0007669"/>
    <property type="project" value="UniProtKB-KW"/>
</dbReference>
<evidence type="ECO:0000256" key="9">
    <source>
        <dbReference type="ARBA" id="ARBA00023136"/>
    </source>
</evidence>
<feature type="domain" description="Phospholipid/glycerol acyltransferase" evidence="15">
    <location>
        <begin position="125"/>
        <end position="239"/>
    </location>
</feature>
<evidence type="ECO:0000256" key="12">
    <source>
        <dbReference type="ARBA" id="ARBA00023315"/>
    </source>
</evidence>
<evidence type="ECO:0000256" key="8">
    <source>
        <dbReference type="ARBA" id="ARBA00023098"/>
    </source>
</evidence>
<sequence length="398" mass="46067">MTSIQDSVPLVDSNKKVITVKDIVVRQSQVNAFEVPAFSVLGWIKYILGFLLLWPIRVVIQLTLALLLFILLILHVLFFNRKGQPHHPIVRFSVCFFGMIWARVMLFLNGFWFIRERGHRNKKARLIISNHQSCLDMFVFLYKYMPSFVIGEIIAKNGFLGPLSRSINCVSVDRDSGGNSQSLLSTLKKRLVAPDTGRKFPVVCMFPEGATGNGHTLNYFHSGAFVPGEPLQPILLLYHEHFNATQWSVRSWLFHFVTNVNQLTQWLEIQYLPMYYPSEAEKTHPRLYAYNVKQVMTRAAKIGQTELMYKDRKEYEDKRKQIKKRKGKIPQPEDKKILFEQNQPSLTPFYEESIDLNLREYHSMQLLPTPEILALIEAKPNDNAQQSEVDDSQAFRGT</sequence>
<keyword evidence="8" id="KW-0443">Lipid metabolism</keyword>
<evidence type="ECO:0000256" key="10">
    <source>
        <dbReference type="ARBA" id="ARBA00023209"/>
    </source>
</evidence>
<dbReference type="Pfam" id="PF01553">
    <property type="entry name" value="Acyltransferase"/>
    <property type="match status" value="1"/>
</dbReference>
<feature type="transmembrane region" description="Helical" evidence="14">
    <location>
        <begin position="35"/>
        <end position="54"/>
    </location>
</feature>
<dbReference type="InterPro" id="IPR002123">
    <property type="entry name" value="Plipid/glycerol_acylTrfase"/>
</dbReference>
<evidence type="ECO:0000256" key="7">
    <source>
        <dbReference type="ARBA" id="ARBA00022989"/>
    </source>
</evidence>
<keyword evidence="6 14" id="KW-0812">Transmembrane</keyword>
<evidence type="ECO:0000256" key="3">
    <source>
        <dbReference type="ARBA" id="ARBA00008655"/>
    </source>
</evidence>